<accession>A0A3P8C303</accession>
<keyword evidence="2" id="KW-1185">Reference proteome</keyword>
<evidence type="ECO:0000313" key="2">
    <source>
        <dbReference type="Proteomes" id="UP000269396"/>
    </source>
</evidence>
<evidence type="ECO:0000313" key="1">
    <source>
        <dbReference type="EMBL" id="VDO78642.1"/>
    </source>
</evidence>
<name>A0A3P8C303_9TREM</name>
<sequence>MKLIPAFVKRPKMIVLLHQIPVVCRTVMEYLRVSR</sequence>
<dbReference type="EMBL" id="UZAL01001675">
    <property type="protein sequence ID" value="VDO78642.1"/>
    <property type="molecule type" value="Genomic_DNA"/>
</dbReference>
<dbReference type="AlphaFoldDB" id="A0A3P8C303"/>
<protein>
    <submittedName>
        <fullName evidence="1">Uncharacterized protein</fullName>
    </submittedName>
</protein>
<gene>
    <name evidence="1" type="ORF">SMTD_LOCUS1493</name>
</gene>
<reference evidence="1 2" key="1">
    <citation type="submission" date="2018-11" db="EMBL/GenBank/DDBJ databases">
        <authorList>
            <consortium name="Pathogen Informatics"/>
        </authorList>
    </citation>
    <scope>NUCLEOTIDE SEQUENCE [LARGE SCALE GENOMIC DNA]</scope>
    <source>
        <strain>Denwood</strain>
        <strain evidence="2">Zambia</strain>
    </source>
</reference>
<organism evidence="1 2">
    <name type="scientific">Schistosoma mattheei</name>
    <dbReference type="NCBI Taxonomy" id="31246"/>
    <lineage>
        <taxon>Eukaryota</taxon>
        <taxon>Metazoa</taxon>
        <taxon>Spiralia</taxon>
        <taxon>Lophotrochozoa</taxon>
        <taxon>Platyhelminthes</taxon>
        <taxon>Trematoda</taxon>
        <taxon>Digenea</taxon>
        <taxon>Strigeidida</taxon>
        <taxon>Schistosomatoidea</taxon>
        <taxon>Schistosomatidae</taxon>
        <taxon>Schistosoma</taxon>
    </lineage>
</organism>
<proteinExistence type="predicted"/>
<dbReference type="Proteomes" id="UP000269396">
    <property type="component" value="Unassembled WGS sequence"/>
</dbReference>